<feature type="transmembrane region" description="Helical" evidence="7">
    <location>
        <begin position="174"/>
        <end position="194"/>
    </location>
</feature>
<feature type="transmembrane region" description="Helical" evidence="7">
    <location>
        <begin position="58"/>
        <end position="77"/>
    </location>
</feature>
<dbReference type="PANTHER" id="PTHR42718">
    <property type="entry name" value="MAJOR FACILITATOR SUPERFAMILY MULTIDRUG TRANSPORTER MFSC"/>
    <property type="match status" value="1"/>
</dbReference>
<accession>A0ABU3WZL0</accession>
<dbReference type="Proteomes" id="UP001281203">
    <property type="component" value="Unassembled WGS sequence"/>
</dbReference>
<keyword evidence="5 7" id="KW-1133">Transmembrane helix</keyword>
<evidence type="ECO:0000313" key="9">
    <source>
        <dbReference type="EMBL" id="MDV2481234.1"/>
    </source>
</evidence>
<dbReference type="InterPro" id="IPR036259">
    <property type="entry name" value="MFS_trans_sf"/>
</dbReference>
<dbReference type="InterPro" id="IPR020846">
    <property type="entry name" value="MFS_dom"/>
</dbReference>
<feature type="transmembrane region" description="Helical" evidence="7">
    <location>
        <begin position="148"/>
        <end position="168"/>
    </location>
</feature>
<feature type="transmembrane region" description="Helical" evidence="7">
    <location>
        <begin position="340"/>
        <end position="358"/>
    </location>
</feature>
<feature type="transmembrane region" description="Helical" evidence="7">
    <location>
        <begin position="364"/>
        <end position="381"/>
    </location>
</feature>
<evidence type="ECO:0000256" key="3">
    <source>
        <dbReference type="ARBA" id="ARBA00022475"/>
    </source>
</evidence>
<proteinExistence type="predicted"/>
<evidence type="ECO:0000256" key="2">
    <source>
        <dbReference type="ARBA" id="ARBA00022448"/>
    </source>
</evidence>
<dbReference type="PROSITE" id="PS50850">
    <property type="entry name" value="MFS"/>
    <property type="match status" value="1"/>
</dbReference>
<evidence type="ECO:0000256" key="7">
    <source>
        <dbReference type="SAM" id="Phobius"/>
    </source>
</evidence>
<feature type="transmembrane region" description="Helical" evidence="7">
    <location>
        <begin position="275"/>
        <end position="302"/>
    </location>
</feature>
<evidence type="ECO:0000256" key="6">
    <source>
        <dbReference type="ARBA" id="ARBA00023136"/>
    </source>
</evidence>
<keyword evidence="6 7" id="KW-0472">Membrane</keyword>
<dbReference type="Gene3D" id="1.20.1250.20">
    <property type="entry name" value="MFS general substrate transporter like domains"/>
    <property type="match status" value="1"/>
</dbReference>
<comment type="subcellular location">
    <subcellularLocation>
        <location evidence="1">Cell membrane</location>
        <topology evidence="1">Multi-pass membrane protein</topology>
    </subcellularLocation>
</comment>
<feature type="transmembrane region" description="Helical" evidence="7">
    <location>
        <begin position="308"/>
        <end position="328"/>
    </location>
</feature>
<keyword evidence="3" id="KW-1003">Cell membrane</keyword>
<feature type="transmembrane region" description="Helical" evidence="7">
    <location>
        <begin position="120"/>
        <end position="141"/>
    </location>
</feature>
<dbReference type="PRINTS" id="PR01036">
    <property type="entry name" value="TCRTETB"/>
</dbReference>
<dbReference type="Gene3D" id="1.20.1720.10">
    <property type="entry name" value="Multidrug resistance protein D"/>
    <property type="match status" value="1"/>
</dbReference>
<dbReference type="Pfam" id="PF07690">
    <property type="entry name" value="MFS_1"/>
    <property type="match status" value="1"/>
</dbReference>
<feature type="transmembrane region" description="Helical" evidence="7">
    <location>
        <begin position="444"/>
        <end position="464"/>
    </location>
</feature>
<sequence>MGLYGRREGTTAEQDGAQSYSRRFILILVTIVTFLNPFTGSAINLALPAIGTEFFADAAALAWVSSAYLLASVIFLLPAGRLGDSRGRVTVFLAGVVVYTVGSLLSIFTPSIEMLLVFRFIQGTGGAMIYANSVALITNLYPPGERGYAIGLNTTAVYAGLSLGPFLGGALTQFLGWRSIFIVTALLAVPALFYAKRFPAFLNERQRERFDIPGLVLSSALILCLFLGLASAATPVGVTLLAAAIVLGAAFFRVERRQSCPLLPVSLITSNRVFAASNAAALINYSATFAIGFLLSLYLQYIRGYEPVAAGTLLLVQPIVQVFVAPVAGRLADRVQPGHVASVGMGISAVGLFGLALLSETTPVAAILALLVLLGVGLGLFSSPNTTAIMGCVEKRFYGSASAMTAMMRSMGMMLSMGAVLVVFAVIMGSTTVTPAIFPEFLLSVRLLFLAFGILSVFGVVLSLRRNRCRSVLLES</sequence>
<feature type="transmembrane region" description="Helical" evidence="7">
    <location>
        <begin position="214"/>
        <end position="230"/>
    </location>
</feature>
<protein>
    <submittedName>
        <fullName evidence="9">MFS transporter</fullName>
    </submittedName>
</protein>
<feature type="transmembrane region" description="Helical" evidence="7">
    <location>
        <begin position="236"/>
        <end position="254"/>
    </location>
</feature>
<dbReference type="CDD" id="cd17321">
    <property type="entry name" value="MFS_MMR_MDR_like"/>
    <property type="match status" value="1"/>
</dbReference>
<dbReference type="EMBL" id="WBKO01000001">
    <property type="protein sequence ID" value="MDV2481234.1"/>
    <property type="molecule type" value="Genomic_DNA"/>
</dbReference>
<dbReference type="PANTHER" id="PTHR42718:SF46">
    <property type="entry name" value="BLR6921 PROTEIN"/>
    <property type="match status" value="1"/>
</dbReference>
<keyword evidence="4 7" id="KW-0812">Transmembrane</keyword>
<evidence type="ECO:0000259" key="8">
    <source>
        <dbReference type="PROSITE" id="PS50850"/>
    </source>
</evidence>
<feature type="domain" description="Major facilitator superfamily (MFS) profile" evidence="8">
    <location>
        <begin position="25"/>
        <end position="471"/>
    </location>
</feature>
<name>A0ABU3WZL0_9EURY</name>
<comment type="caution">
    <text evidence="9">The sequence shown here is derived from an EMBL/GenBank/DDBJ whole genome shotgun (WGS) entry which is preliminary data.</text>
</comment>
<evidence type="ECO:0000313" key="10">
    <source>
        <dbReference type="Proteomes" id="UP001281203"/>
    </source>
</evidence>
<organism evidence="9 10">
    <name type="scientific">Methanoculleus caldifontis</name>
    <dbReference type="NCBI Taxonomy" id="2651577"/>
    <lineage>
        <taxon>Archaea</taxon>
        <taxon>Methanobacteriati</taxon>
        <taxon>Methanobacteriota</taxon>
        <taxon>Stenosarchaea group</taxon>
        <taxon>Methanomicrobia</taxon>
        <taxon>Methanomicrobiales</taxon>
        <taxon>Methanomicrobiaceae</taxon>
        <taxon>Methanoculleus</taxon>
    </lineage>
</organism>
<reference evidence="9 10" key="1">
    <citation type="submission" date="2019-10" db="EMBL/GenBank/DDBJ databases">
        <title>Isolation and characterization of Methanoculleus sp. Wushi-C6 from a hot spring well.</title>
        <authorList>
            <person name="Chen S.-C."/>
            <person name="Lan Z.-H."/>
            <person name="You Y.-T."/>
            <person name="Lai M.-C."/>
        </authorList>
    </citation>
    <scope>NUCLEOTIDE SEQUENCE [LARGE SCALE GENOMIC DNA]</scope>
    <source>
        <strain evidence="9 10">Wushi-C6</strain>
    </source>
</reference>
<feature type="transmembrane region" description="Helical" evidence="7">
    <location>
        <begin position="89"/>
        <end position="108"/>
    </location>
</feature>
<feature type="transmembrane region" description="Helical" evidence="7">
    <location>
        <begin position="24"/>
        <end position="46"/>
    </location>
</feature>
<gene>
    <name evidence="9" type="ORF">F8E02_04270</name>
</gene>
<keyword evidence="10" id="KW-1185">Reference proteome</keyword>
<evidence type="ECO:0000256" key="4">
    <source>
        <dbReference type="ARBA" id="ARBA00022692"/>
    </source>
</evidence>
<keyword evidence="2" id="KW-0813">Transport</keyword>
<dbReference type="InterPro" id="IPR011701">
    <property type="entry name" value="MFS"/>
</dbReference>
<feature type="transmembrane region" description="Helical" evidence="7">
    <location>
        <begin position="414"/>
        <end position="438"/>
    </location>
</feature>
<dbReference type="SUPFAM" id="SSF103473">
    <property type="entry name" value="MFS general substrate transporter"/>
    <property type="match status" value="1"/>
</dbReference>
<evidence type="ECO:0000256" key="1">
    <source>
        <dbReference type="ARBA" id="ARBA00004651"/>
    </source>
</evidence>
<evidence type="ECO:0000256" key="5">
    <source>
        <dbReference type="ARBA" id="ARBA00022989"/>
    </source>
</evidence>